<evidence type="ECO:0000256" key="2">
    <source>
        <dbReference type="ARBA" id="ARBA00022777"/>
    </source>
</evidence>
<dbReference type="PRINTS" id="PR01823">
    <property type="entry name" value="JANUSKINASE"/>
</dbReference>
<dbReference type="InterPro" id="IPR000299">
    <property type="entry name" value="FERM_domain"/>
</dbReference>
<name>A0A7K9DWE9_BARMA</name>
<dbReference type="SUPFAM" id="SSF56112">
    <property type="entry name" value="Protein kinase-like (PK-like)"/>
    <property type="match status" value="1"/>
</dbReference>
<dbReference type="EMBL" id="VWZK01001897">
    <property type="protein sequence ID" value="NXG68946.1"/>
    <property type="molecule type" value="Genomic_DNA"/>
</dbReference>
<keyword evidence="2 5" id="KW-0418">Kinase</keyword>
<organism evidence="9 10">
    <name type="scientific">Baryphthengus martii</name>
    <name type="common">Rufous motmot</name>
    <dbReference type="NCBI Taxonomy" id="176943"/>
    <lineage>
        <taxon>Eukaryota</taxon>
        <taxon>Metazoa</taxon>
        <taxon>Chordata</taxon>
        <taxon>Craniata</taxon>
        <taxon>Vertebrata</taxon>
        <taxon>Euteleostomi</taxon>
        <taxon>Archelosauria</taxon>
        <taxon>Archosauria</taxon>
        <taxon>Dinosauria</taxon>
        <taxon>Saurischia</taxon>
        <taxon>Theropoda</taxon>
        <taxon>Coelurosauria</taxon>
        <taxon>Aves</taxon>
        <taxon>Neognathae</taxon>
        <taxon>Neoaves</taxon>
        <taxon>Telluraves</taxon>
        <taxon>Coraciimorphae</taxon>
        <taxon>Coraciiformes</taxon>
        <taxon>Momotidae</taxon>
        <taxon>Baryphthengus</taxon>
    </lineage>
</organism>
<dbReference type="PRINTS" id="PR00109">
    <property type="entry name" value="TYRKINASE"/>
</dbReference>
<dbReference type="GO" id="GO:0035556">
    <property type="term" value="P:intracellular signal transduction"/>
    <property type="evidence" value="ECO:0007669"/>
    <property type="project" value="InterPro"/>
</dbReference>
<dbReference type="Pfam" id="PF07714">
    <property type="entry name" value="PK_Tyr_Ser-Thr"/>
    <property type="match status" value="1"/>
</dbReference>
<dbReference type="PROSITE" id="PS50057">
    <property type="entry name" value="FERM_3"/>
    <property type="match status" value="1"/>
</dbReference>
<dbReference type="FunFam" id="1.10.510.10:FF:000110">
    <property type="entry name" value="Tyrosine-protein kinase"/>
    <property type="match status" value="1"/>
</dbReference>
<feature type="domain" description="Protein kinase" evidence="7">
    <location>
        <begin position="285"/>
        <end position="567"/>
    </location>
</feature>
<dbReference type="PROSITE" id="PS50011">
    <property type="entry name" value="PROTEIN_KINASE_DOM"/>
    <property type="match status" value="1"/>
</dbReference>
<dbReference type="GO" id="GO:0005131">
    <property type="term" value="F:growth hormone receptor binding"/>
    <property type="evidence" value="ECO:0007669"/>
    <property type="project" value="TreeGrafter"/>
</dbReference>
<evidence type="ECO:0000256" key="1">
    <source>
        <dbReference type="ARBA" id="ARBA00022679"/>
    </source>
</evidence>
<dbReference type="SMART" id="SM00252">
    <property type="entry name" value="SH2"/>
    <property type="match status" value="1"/>
</dbReference>
<evidence type="ECO:0000313" key="9">
    <source>
        <dbReference type="EMBL" id="NXG68946.1"/>
    </source>
</evidence>
<proteinExistence type="inferred from homology"/>
<dbReference type="SUPFAM" id="SSF50729">
    <property type="entry name" value="PH domain-like"/>
    <property type="match status" value="1"/>
</dbReference>
<dbReference type="GO" id="GO:0005524">
    <property type="term" value="F:ATP binding"/>
    <property type="evidence" value="ECO:0007669"/>
    <property type="project" value="UniProtKB-KW"/>
</dbReference>
<protein>
    <recommendedName>
        <fullName evidence="5">Tyrosine-protein kinase</fullName>
        <ecNumber evidence="5">2.7.10.2</ecNumber>
    </recommendedName>
</protein>
<dbReference type="PANTHER" id="PTHR45807">
    <property type="entry name" value="TYROSINE-PROTEIN KINASE HOPSCOTCH"/>
    <property type="match status" value="1"/>
</dbReference>
<feature type="compositionally biased region" description="Basic and acidic residues" evidence="6">
    <location>
        <begin position="18"/>
        <end position="29"/>
    </location>
</feature>
<keyword evidence="1 5" id="KW-0808">Transferase</keyword>
<dbReference type="InterPro" id="IPR000980">
    <property type="entry name" value="SH2"/>
</dbReference>
<evidence type="ECO:0000256" key="6">
    <source>
        <dbReference type="SAM" id="MobiDB-lite"/>
    </source>
</evidence>
<evidence type="ECO:0000256" key="3">
    <source>
        <dbReference type="ARBA" id="ARBA00022999"/>
    </source>
</evidence>
<dbReference type="EC" id="2.7.10.2" evidence="5"/>
<dbReference type="Gene3D" id="3.30.505.10">
    <property type="entry name" value="SH2 domain"/>
    <property type="match status" value="1"/>
</dbReference>
<dbReference type="SUPFAM" id="SSF55550">
    <property type="entry name" value="SH2 domain"/>
    <property type="match status" value="1"/>
</dbReference>
<keyword evidence="10" id="KW-1185">Reference proteome</keyword>
<dbReference type="InterPro" id="IPR041381">
    <property type="entry name" value="JAK1-3/TYK2_PHL_dom"/>
</dbReference>
<dbReference type="Pfam" id="PF21990">
    <property type="entry name" value="SH2_1"/>
    <property type="match status" value="1"/>
</dbReference>
<dbReference type="GO" id="GO:0030154">
    <property type="term" value="P:cell differentiation"/>
    <property type="evidence" value="ECO:0007669"/>
    <property type="project" value="TreeGrafter"/>
</dbReference>
<dbReference type="InterPro" id="IPR001245">
    <property type="entry name" value="Ser-Thr/Tyr_kinase_cat_dom"/>
</dbReference>
<feature type="non-terminal residue" evidence="9">
    <location>
        <position position="597"/>
    </location>
</feature>
<feature type="non-terminal residue" evidence="9">
    <location>
        <position position="1"/>
    </location>
</feature>
<evidence type="ECO:0000259" key="8">
    <source>
        <dbReference type="PROSITE" id="PS50057"/>
    </source>
</evidence>
<dbReference type="GO" id="GO:0016020">
    <property type="term" value="C:membrane"/>
    <property type="evidence" value="ECO:0007669"/>
    <property type="project" value="InterPro"/>
</dbReference>
<dbReference type="InterPro" id="IPR000719">
    <property type="entry name" value="Prot_kinase_dom"/>
</dbReference>
<evidence type="ECO:0000313" key="10">
    <source>
        <dbReference type="Proteomes" id="UP000578343"/>
    </source>
</evidence>
<comment type="similarity">
    <text evidence="5">Belongs to the protein kinase superfamily. Tyr protein kinase family.</text>
</comment>
<keyword evidence="5" id="KW-0547">Nucleotide-binding</keyword>
<dbReference type="GO" id="GO:0019221">
    <property type="term" value="P:cytokine-mediated signaling pathway"/>
    <property type="evidence" value="ECO:0007669"/>
    <property type="project" value="TreeGrafter"/>
</dbReference>
<sequence length="597" mass="67746">QCTENLSHRGYFGRKSRNKELEPKKPTQLAERNEPKWSHFCDFREITHVVIKDCRVSINRQDNKCLEVVLPSPASALSLVSLVDGYFRLTADSSHYLCHDVAPPRLVMSILNGVHGPMQEEFVFAKLRREEREEGLYIIRWSVLDFNRMILSVVKRGHQQAPGEQGALKYRQFRIQKKGNSFVLEGWDREFSTLRELLDALKGCTLKSGDESFTVKRCCPPRPGGRRAEELPWRGSGSSWCFGIRLSLPPVEISDLLITRKVKDNAKQILNLTQLSFHQIRKNEITQRAHLGQGTRTNIYDGVLNVCGTTGPDDEAEYFSTEQNNNGREMHVVLKVLDPSHRDIALAFFETASLMSQVSHVHLAFVHGVCVRGSENIMVEEFVEHGPLDVLLRKEKGQITVGWKITVAKQLASALSYLEDKNLVHGNVCAKNILLARKGLEDGAVPFVKLSDPGISFTVLSREERVDRIPWIAPECIQDVGNLSTAADKWSFGTTLLEICFDAEVPLKERTPSEKERFYEKRHRLPEPSCQELAALICQCLNYSPGERPSFRTILRDLTQLQPHNLVDVTAVNPDVPVSDPTIFQKRYLKKIRELGE</sequence>
<dbReference type="InterPro" id="IPR016251">
    <property type="entry name" value="Tyr_kinase_non-rcpt_Jak/Tyk2"/>
</dbReference>
<evidence type="ECO:0000259" key="7">
    <source>
        <dbReference type="PROSITE" id="PS50011"/>
    </source>
</evidence>
<accession>A0A7K9DWE9</accession>
<evidence type="ECO:0000256" key="4">
    <source>
        <dbReference type="ARBA" id="ARBA00023137"/>
    </source>
</evidence>
<dbReference type="Gene3D" id="1.10.510.10">
    <property type="entry name" value="Transferase(Phosphotransferase) domain 1"/>
    <property type="match status" value="1"/>
</dbReference>
<dbReference type="InterPro" id="IPR011009">
    <property type="entry name" value="Kinase-like_dom_sf"/>
</dbReference>
<dbReference type="InterPro" id="IPR036860">
    <property type="entry name" value="SH2_dom_sf"/>
</dbReference>
<dbReference type="PANTHER" id="PTHR45807:SF6">
    <property type="entry name" value="NON-RECEPTOR TYROSINE-PROTEIN KINASE TYK2"/>
    <property type="match status" value="1"/>
</dbReference>
<dbReference type="Proteomes" id="UP000578343">
    <property type="component" value="Unassembled WGS sequence"/>
</dbReference>
<evidence type="ECO:0000256" key="5">
    <source>
        <dbReference type="RuleBase" id="RU362096"/>
    </source>
</evidence>
<dbReference type="AlphaFoldDB" id="A0A7K9DWE9"/>
<dbReference type="GO" id="GO:0060397">
    <property type="term" value="P:growth hormone receptor signaling pathway via JAK-STAT"/>
    <property type="evidence" value="ECO:0007669"/>
    <property type="project" value="TreeGrafter"/>
</dbReference>
<dbReference type="Pfam" id="PF17887">
    <property type="entry name" value="Jak1_Phl"/>
    <property type="match status" value="1"/>
</dbReference>
<reference evidence="9 10" key="1">
    <citation type="submission" date="2019-09" db="EMBL/GenBank/DDBJ databases">
        <title>Bird 10,000 Genomes (B10K) Project - Family phase.</title>
        <authorList>
            <person name="Zhang G."/>
        </authorList>
    </citation>
    <scope>NUCLEOTIDE SEQUENCE [LARGE SCALE GENOMIC DNA]</scope>
    <source>
        <strain evidence="9">B10K-DU-001-21</strain>
        <tissue evidence="9">Muscle</tissue>
    </source>
</reference>
<comment type="catalytic activity">
    <reaction evidence="5">
        <text>L-tyrosyl-[protein] + ATP = O-phospho-L-tyrosyl-[protein] + ADP + H(+)</text>
        <dbReference type="Rhea" id="RHEA:10596"/>
        <dbReference type="Rhea" id="RHEA-COMP:10136"/>
        <dbReference type="Rhea" id="RHEA-COMP:20101"/>
        <dbReference type="ChEBI" id="CHEBI:15378"/>
        <dbReference type="ChEBI" id="CHEBI:30616"/>
        <dbReference type="ChEBI" id="CHEBI:46858"/>
        <dbReference type="ChEBI" id="CHEBI:61978"/>
        <dbReference type="ChEBI" id="CHEBI:456216"/>
        <dbReference type="EC" id="2.7.10.2"/>
    </reaction>
</comment>
<dbReference type="FunFam" id="3.30.200.20:FF:000135">
    <property type="entry name" value="Tyrosine-protein kinase"/>
    <property type="match status" value="1"/>
</dbReference>
<dbReference type="GO" id="GO:0004715">
    <property type="term" value="F:non-membrane spanning protein tyrosine kinase activity"/>
    <property type="evidence" value="ECO:0007669"/>
    <property type="project" value="UniProtKB-EC"/>
</dbReference>
<dbReference type="GO" id="GO:0005829">
    <property type="term" value="C:cytosol"/>
    <property type="evidence" value="ECO:0007669"/>
    <property type="project" value="TreeGrafter"/>
</dbReference>
<dbReference type="InterPro" id="IPR051286">
    <property type="entry name" value="JAK"/>
</dbReference>
<dbReference type="Gene3D" id="3.30.200.20">
    <property type="entry name" value="Phosphorylase Kinase, domain 1"/>
    <property type="match status" value="1"/>
</dbReference>
<comment type="caution">
    <text evidence="9">The sequence shown here is derived from an EMBL/GenBank/DDBJ whole genome shotgun (WGS) entry which is preliminary data.</text>
</comment>
<feature type="domain" description="FERM" evidence="8">
    <location>
        <begin position="1"/>
        <end position="94"/>
    </location>
</feature>
<dbReference type="OrthoDB" id="1915767at2759"/>
<gene>
    <name evidence="9" type="primary">Tyk2</name>
    <name evidence="9" type="ORF">BARMAR_R03966</name>
</gene>
<keyword evidence="4 5" id="KW-0829">Tyrosine-protein kinase</keyword>
<feature type="region of interest" description="Disordered" evidence="6">
    <location>
        <begin position="1"/>
        <end position="29"/>
    </location>
</feature>
<keyword evidence="3" id="KW-0727">SH2 domain</keyword>
<keyword evidence="5" id="KW-0067">ATP-binding</keyword>